<dbReference type="InterPro" id="IPR043502">
    <property type="entry name" value="DNA/RNA_pol_sf"/>
</dbReference>
<dbReference type="EMBL" id="VSSQ01000007">
    <property type="protein sequence ID" value="MPL58454.1"/>
    <property type="molecule type" value="Genomic_DNA"/>
</dbReference>
<dbReference type="SUPFAM" id="SSF56672">
    <property type="entry name" value="DNA/RNA polymerases"/>
    <property type="match status" value="1"/>
</dbReference>
<evidence type="ECO:0008006" key="2">
    <source>
        <dbReference type="Google" id="ProtNLM"/>
    </source>
</evidence>
<evidence type="ECO:0000313" key="1">
    <source>
        <dbReference type="EMBL" id="MPL58454.1"/>
    </source>
</evidence>
<protein>
    <recommendedName>
        <fullName evidence="2">Reverse transcriptase domain-containing protein</fullName>
    </recommendedName>
</protein>
<organism evidence="1">
    <name type="scientific">bioreactor metagenome</name>
    <dbReference type="NCBI Taxonomy" id="1076179"/>
    <lineage>
        <taxon>unclassified sequences</taxon>
        <taxon>metagenomes</taxon>
        <taxon>ecological metagenomes</taxon>
    </lineage>
</organism>
<proteinExistence type="predicted"/>
<sequence>MRKDIYRIVRQLDYTLSDNEIEIIAESSLEEIKQSRYDFATYTKKTFTQVNKKRQIYNFKKMTVENILCHYLKKQMDQVFKIRYASRGKIINSLFNTLPVIKDLNDFVIIRADFKSFFDSVLTNHVYEKYIKRSLLSRNDKEILKNYIEQFKYCHAGLCLSNGMAEIVCQDFDKHIIARLEKYGIVFYERYVDDILVILNSYISQISFLQLVDDVIQEVFANCPVKLNQSNDKFTYISRRSLQAFQEFDFLGYKYNIRYSNDKIKFTFGITQKKRNKYKNIIEQAFIAFKRDRNEELFRQRLKIYSARVVIARGLGENKLEWLTKGVVANYNELRYHIDELDSQTEDFFKKTYIQLLNKHRINCPHFLKNSDCEESIYNMYSTLRRNRSIVFEKNIGVKRKDLLNWIKKIQLGYLDANKSYYRIVVEYLELLKIE</sequence>
<reference evidence="1" key="1">
    <citation type="submission" date="2019-08" db="EMBL/GenBank/DDBJ databases">
        <authorList>
            <person name="Kucharzyk K."/>
            <person name="Murdoch R.W."/>
            <person name="Higgins S."/>
            <person name="Loffler F."/>
        </authorList>
    </citation>
    <scope>NUCLEOTIDE SEQUENCE</scope>
</reference>
<accession>A0A644SV05</accession>
<comment type="caution">
    <text evidence="1">The sequence shown here is derived from an EMBL/GenBank/DDBJ whole genome shotgun (WGS) entry which is preliminary data.</text>
</comment>
<gene>
    <name evidence="1" type="ORF">SDC9_03987</name>
</gene>
<name>A0A644SV05_9ZZZZ</name>
<dbReference type="AlphaFoldDB" id="A0A644SV05"/>